<protein>
    <submittedName>
        <fullName evidence="2">Uncharacterized protein</fullName>
    </submittedName>
</protein>
<feature type="transmembrane region" description="Helical" evidence="1">
    <location>
        <begin position="418"/>
        <end position="438"/>
    </location>
</feature>
<keyword evidence="1" id="KW-0472">Membrane</keyword>
<dbReference type="OrthoDB" id="9771875at2"/>
<feature type="transmembrane region" description="Helical" evidence="1">
    <location>
        <begin position="102"/>
        <end position="121"/>
    </location>
</feature>
<feature type="transmembrane region" description="Helical" evidence="1">
    <location>
        <begin position="285"/>
        <end position="307"/>
    </location>
</feature>
<feature type="transmembrane region" description="Helical" evidence="1">
    <location>
        <begin position="394"/>
        <end position="412"/>
    </location>
</feature>
<dbReference type="EMBL" id="PVNK01000042">
    <property type="protein sequence ID" value="PRQ04373.1"/>
    <property type="molecule type" value="Genomic_DNA"/>
</dbReference>
<comment type="caution">
    <text evidence="2">The sequence shown here is derived from an EMBL/GenBank/DDBJ whole genome shotgun (WGS) entry which is preliminary data.</text>
</comment>
<keyword evidence="1" id="KW-1133">Transmembrane helix</keyword>
<organism evidence="2 3">
    <name type="scientific">Enhygromyxa salina</name>
    <dbReference type="NCBI Taxonomy" id="215803"/>
    <lineage>
        <taxon>Bacteria</taxon>
        <taxon>Pseudomonadati</taxon>
        <taxon>Myxococcota</taxon>
        <taxon>Polyangia</taxon>
        <taxon>Nannocystales</taxon>
        <taxon>Nannocystaceae</taxon>
        <taxon>Enhygromyxa</taxon>
    </lineage>
</organism>
<feature type="transmembrane region" description="Helical" evidence="1">
    <location>
        <begin position="357"/>
        <end position="374"/>
    </location>
</feature>
<evidence type="ECO:0000313" key="2">
    <source>
        <dbReference type="EMBL" id="PRQ04373.1"/>
    </source>
</evidence>
<feature type="transmembrane region" description="Helical" evidence="1">
    <location>
        <begin position="141"/>
        <end position="158"/>
    </location>
</feature>
<name>A0A2S9YGX7_9BACT</name>
<feature type="transmembrane region" description="Helical" evidence="1">
    <location>
        <begin position="319"/>
        <end position="345"/>
    </location>
</feature>
<keyword evidence="1" id="KW-0812">Transmembrane</keyword>
<accession>A0A2S9YGX7</accession>
<gene>
    <name evidence="2" type="ORF">ENSA5_08220</name>
</gene>
<sequence>MPGRASESSEDPRGQGELPGLPGVARAWAPLAASWLLMACELPALSAVVARLANPELELAAYGGVILPIALVIEAPIIMLLSASTALSRDRASYRELRRFTNLSGAILTLLHLAIALTPLYDLVVGGLIGAPAAVSEAARPGFLVLTPWTWAIAYRRFNQGALIRFGHSRAVTVGTMIRLGTNLAILTTGWVHGSVPGALLAATAVASGVTAEAIYSGLRVRPVVREHLSVDDPGHTPLRGRAFLGFYVPLALTPIISLVAQPLASAGVTRMPETLHSLAAMPVVLGLLFMFQSVGLALTEVVVAGLDRRGAAPALWRFSVMVALGTGALVVIMGVTPLAGLWFGTISGLTPELVELATVALLLGLPISIARALQSWYAGVLVHARRTRPISEAVAVFLGAAAVVIGVGVATQRWAGIHAAVGAFSVGQIAQTVWLWWRSRGEIAALGGGDPR</sequence>
<dbReference type="RefSeq" id="WP_106390265.1">
    <property type="nucleotide sequence ID" value="NZ_PVNK01000042.1"/>
</dbReference>
<evidence type="ECO:0000256" key="1">
    <source>
        <dbReference type="SAM" id="Phobius"/>
    </source>
</evidence>
<proteinExistence type="predicted"/>
<feature type="transmembrane region" description="Helical" evidence="1">
    <location>
        <begin position="59"/>
        <end position="81"/>
    </location>
</feature>
<dbReference type="Proteomes" id="UP000237968">
    <property type="component" value="Unassembled WGS sequence"/>
</dbReference>
<reference evidence="2 3" key="1">
    <citation type="submission" date="2018-03" db="EMBL/GenBank/DDBJ databases">
        <title>Draft Genome Sequences of the Obligatory Marine Myxobacteria Enhygromyxa salina SWB005.</title>
        <authorList>
            <person name="Poehlein A."/>
            <person name="Moghaddam J.A."/>
            <person name="Harms H."/>
            <person name="Alanjari M."/>
            <person name="Koenig G.M."/>
            <person name="Daniel R."/>
            <person name="Schaeberle T.F."/>
        </authorList>
    </citation>
    <scope>NUCLEOTIDE SEQUENCE [LARGE SCALE GENOMIC DNA]</scope>
    <source>
        <strain evidence="2 3">SWB005</strain>
    </source>
</reference>
<keyword evidence="3" id="KW-1185">Reference proteome</keyword>
<evidence type="ECO:0000313" key="3">
    <source>
        <dbReference type="Proteomes" id="UP000237968"/>
    </source>
</evidence>
<feature type="transmembrane region" description="Helical" evidence="1">
    <location>
        <begin position="245"/>
        <end position="265"/>
    </location>
</feature>
<dbReference type="AlphaFoldDB" id="A0A2S9YGX7"/>